<dbReference type="EMBL" id="WOCE01000023">
    <property type="protein sequence ID" value="KAE9587199.1"/>
    <property type="molecule type" value="Genomic_DNA"/>
</dbReference>
<dbReference type="Proteomes" id="UP000447434">
    <property type="component" value="Chromosome 23"/>
</dbReference>
<organism evidence="1 2">
    <name type="scientific">Lupinus albus</name>
    <name type="common">White lupine</name>
    <name type="synonym">Lupinus termis</name>
    <dbReference type="NCBI Taxonomy" id="3870"/>
    <lineage>
        <taxon>Eukaryota</taxon>
        <taxon>Viridiplantae</taxon>
        <taxon>Streptophyta</taxon>
        <taxon>Embryophyta</taxon>
        <taxon>Tracheophyta</taxon>
        <taxon>Spermatophyta</taxon>
        <taxon>Magnoliopsida</taxon>
        <taxon>eudicotyledons</taxon>
        <taxon>Gunneridae</taxon>
        <taxon>Pentapetalae</taxon>
        <taxon>rosids</taxon>
        <taxon>fabids</taxon>
        <taxon>Fabales</taxon>
        <taxon>Fabaceae</taxon>
        <taxon>Papilionoideae</taxon>
        <taxon>50 kb inversion clade</taxon>
        <taxon>genistoids sensu lato</taxon>
        <taxon>core genistoids</taxon>
        <taxon>Genisteae</taxon>
        <taxon>Lupinus</taxon>
    </lineage>
</organism>
<accession>A0A6A4NIR1</accession>
<gene>
    <name evidence="1" type="ORF">Lalb_Chr23g0271131</name>
</gene>
<name>A0A6A4NIR1_LUPAL</name>
<evidence type="ECO:0000313" key="1">
    <source>
        <dbReference type="EMBL" id="KAE9587199.1"/>
    </source>
</evidence>
<keyword evidence="2" id="KW-1185">Reference proteome</keyword>
<proteinExistence type="predicted"/>
<dbReference type="AlphaFoldDB" id="A0A6A4NIR1"/>
<evidence type="ECO:0000313" key="2">
    <source>
        <dbReference type="Proteomes" id="UP000447434"/>
    </source>
</evidence>
<comment type="caution">
    <text evidence="1">The sequence shown here is derived from an EMBL/GenBank/DDBJ whole genome shotgun (WGS) entry which is preliminary data.</text>
</comment>
<protein>
    <submittedName>
        <fullName evidence="1">Uncharacterized protein</fullName>
    </submittedName>
</protein>
<dbReference type="OrthoDB" id="118550at2759"/>
<sequence length="63" mass="6872">MLLISEDKAKLGSWGQNEGGTRPQSMEKVKDVAKAGLCVAATKANLFADHEEREIQRLSLTIS</sequence>
<reference evidence="2" key="1">
    <citation type="journal article" date="2020" name="Nat. Commun.">
        <title>Genome sequence of the cluster root forming white lupin.</title>
        <authorList>
            <person name="Hufnagel B."/>
            <person name="Marques A."/>
            <person name="Soriano A."/>
            <person name="Marques L."/>
            <person name="Divol F."/>
            <person name="Doumas P."/>
            <person name="Sallet E."/>
            <person name="Mancinotti D."/>
            <person name="Carrere S."/>
            <person name="Marande W."/>
            <person name="Arribat S."/>
            <person name="Keller J."/>
            <person name="Huneau C."/>
            <person name="Blein T."/>
            <person name="Aime D."/>
            <person name="Laguerre M."/>
            <person name="Taylor J."/>
            <person name="Schubert V."/>
            <person name="Nelson M."/>
            <person name="Geu-Flores F."/>
            <person name="Crespi M."/>
            <person name="Gallardo-Guerrero K."/>
            <person name="Delaux P.-M."/>
            <person name="Salse J."/>
            <person name="Berges H."/>
            <person name="Guyot R."/>
            <person name="Gouzy J."/>
            <person name="Peret B."/>
        </authorList>
    </citation>
    <scope>NUCLEOTIDE SEQUENCE [LARGE SCALE GENOMIC DNA]</scope>
    <source>
        <strain evidence="2">cv. Amiga</strain>
    </source>
</reference>